<dbReference type="Gene3D" id="3.30.450.40">
    <property type="match status" value="1"/>
</dbReference>
<gene>
    <name evidence="8" type="ORF">N6H18_14325</name>
</gene>
<protein>
    <recommendedName>
        <fullName evidence="2">histidine kinase</fullName>
        <ecNumber evidence="2">2.7.13.3</ecNumber>
    </recommendedName>
</protein>
<dbReference type="PANTHER" id="PTHR42878:SF15">
    <property type="entry name" value="BACTERIOPHYTOCHROME"/>
    <property type="match status" value="1"/>
</dbReference>
<dbReference type="InterPro" id="IPR036097">
    <property type="entry name" value="HisK_dim/P_sf"/>
</dbReference>
<accession>A0ABY6CLY4</accession>
<feature type="transmembrane region" description="Helical" evidence="6">
    <location>
        <begin position="16"/>
        <end position="36"/>
    </location>
</feature>
<proteinExistence type="predicted"/>
<keyword evidence="4" id="KW-0418">Kinase</keyword>
<dbReference type="Proteomes" id="UP001065174">
    <property type="component" value="Chromosome"/>
</dbReference>
<evidence type="ECO:0000256" key="3">
    <source>
        <dbReference type="ARBA" id="ARBA00022679"/>
    </source>
</evidence>
<keyword evidence="5" id="KW-0175">Coiled coil</keyword>
<feature type="transmembrane region" description="Helical" evidence="6">
    <location>
        <begin position="48"/>
        <end position="66"/>
    </location>
</feature>
<evidence type="ECO:0000313" key="9">
    <source>
        <dbReference type="Proteomes" id="UP001065174"/>
    </source>
</evidence>
<evidence type="ECO:0000256" key="1">
    <source>
        <dbReference type="ARBA" id="ARBA00000085"/>
    </source>
</evidence>
<dbReference type="CDD" id="cd00082">
    <property type="entry name" value="HisKA"/>
    <property type="match status" value="1"/>
</dbReference>
<keyword evidence="6" id="KW-0472">Membrane</keyword>
<dbReference type="InterPro" id="IPR029016">
    <property type="entry name" value="GAF-like_dom_sf"/>
</dbReference>
<dbReference type="InterPro" id="IPR003661">
    <property type="entry name" value="HisK_dim/P_dom"/>
</dbReference>
<keyword evidence="9" id="KW-1185">Reference proteome</keyword>
<feature type="domain" description="GAF" evidence="7">
    <location>
        <begin position="221"/>
        <end position="372"/>
    </location>
</feature>
<dbReference type="Gene3D" id="1.10.287.130">
    <property type="match status" value="1"/>
</dbReference>
<dbReference type="InterPro" id="IPR050351">
    <property type="entry name" value="BphY/WalK/GraS-like"/>
</dbReference>
<feature type="transmembrane region" description="Helical" evidence="6">
    <location>
        <begin position="86"/>
        <end position="111"/>
    </location>
</feature>
<evidence type="ECO:0000256" key="2">
    <source>
        <dbReference type="ARBA" id="ARBA00012438"/>
    </source>
</evidence>
<keyword evidence="6" id="KW-0812">Transmembrane</keyword>
<evidence type="ECO:0000259" key="7">
    <source>
        <dbReference type="SMART" id="SM00065"/>
    </source>
</evidence>
<sequence length="514" mass="59294">MQWLKMTDYKIQSKAVFQYVLVGQLLIAFCLLLADLFVDLKSGSLQAYTLYFFASAIVVLIGFNNAKSNWSRAFIPILEFAMGEHVFLSTPQSFHVILFWFSLIPVISLILQGLRASQIWSIVIFITFIFNSIYLQSMRGDSYEMVIFRLPTFIGGSIFLASVLISIYLLYNLLGNAYYRSIEKNKELIKLKNSLEEKKNLMQDYNAAMLELSRNPDEFKSLTSLFESIASIIYELLQINRVSIWLYTHHGDQIERKILLQDGKVEIDDVNIQRKHFPKYFDALEKKPFIMATLAEEHTDTQEFTESYLKPNHIISMLDCPIVLDQKAIGVICCEQTNYARAWVAEDTLITQSLADFIALHFKNERIKDLMTKLQNQNQELSLQSNEIASMNRELHSLNQKLIESNGSLESTVRKRTEELIKQNNQLKEYAFVNSHMLRAPLSSILGISSLLQTRTELQADQELIDALYKSTDDLDQVVRSISTTLEDGSNLTRKDIDFIINQRFKQTEAKRNK</sequence>
<organism evidence="8 9">
    <name type="scientific">Reichenbachiella agarivorans</name>
    <dbReference type="NCBI Taxonomy" id="2979464"/>
    <lineage>
        <taxon>Bacteria</taxon>
        <taxon>Pseudomonadati</taxon>
        <taxon>Bacteroidota</taxon>
        <taxon>Cytophagia</taxon>
        <taxon>Cytophagales</taxon>
        <taxon>Reichenbachiellaceae</taxon>
        <taxon>Reichenbachiella</taxon>
    </lineage>
</organism>
<dbReference type="Pfam" id="PF01590">
    <property type="entry name" value="GAF"/>
    <property type="match status" value="1"/>
</dbReference>
<dbReference type="SMART" id="SM00065">
    <property type="entry name" value="GAF"/>
    <property type="match status" value="1"/>
</dbReference>
<dbReference type="SUPFAM" id="SSF47384">
    <property type="entry name" value="Homodimeric domain of signal transducing histidine kinase"/>
    <property type="match status" value="1"/>
</dbReference>
<dbReference type="RefSeq" id="WP_262308963.1">
    <property type="nucleotide sequence ID" value="NZ_CP106679.1"/>
</dbReference>
<reference evidence="8" key="1">
    <citation type="submission" date="2022-09" db="EMBL/GenBank/DDBJ databases">
        <title>Comparative genomics and taxonomic characterization of three novel marine species of genus Reichenbachiella exhibiting antioxidant and polysaccharide degradation activities.</title>
        <authorList>
            <person name="Muhammad N."/>
            <person name="Lee Y.-J."/>
            <person name="Ko J."/>
            <person name="Kim S.-G."/>
        </authorList>
    </citation>
    <scope>NUCLEOTIDE SEQUENCE</scope>
    <source>
        <strain evidence="8">BKB1-1</strain>
    </source>
</reference>
<dbReference type="InterPro" id="IPR003018">
    <property type="entry name" value="GAF"/>
</dbReference>
<comment type="catalytic activity">
    <reaction evidence="1">
        <text>ATP + protein L-histidine = ADP + protein N-phospho-L-histidine.</text>
        <dbReference type="EC" id="2.7.13.3"/>
    </reaction>
</comment>
<feature type="coiled-coil region" evidence="5">
    <location>
        <begin position="188"/>
        <end position="215"/>
    </location>
</feature>
<evidence type="ECO:0000313" key="8">
    <source>
        <dbReference type="EMBL" id="UXP31524.1"/>
    </source>
</evidence>
<dbReference type="PANTHER" id="PTHR42878">
    <property type="entry name" value="TWO-COMPONENT HISTIDINE KINASE"/>
    <property type="match status" value="1"/>
</dbReference>
<evidence type="ECO:0000256" key="6">
    <source>
        <dbReference type="SAM" id="Phobius"/>
    </source>
</evidence>
<name>A0ABY6CLY4_9BACT</name>
<evidence type="ECO:0000256" key="5">
    <source>
        <dbReference type="SAM" id="Coils"/>
    </source>
</evidence>
<feature type="coiled-coil region" evidence="5">
    <location>
        <begin position="360"/>
        <end position="401"/>
    </location>
</feature>
<dbReference type="EC" id="2.7.13.3" evidence="2"/>
<keyword evidence="6" id="KW-1133">Transmembrane helix</keyword>
<dbReference type="EMBL" id="CP106679">
    <property type="protein sequence ID" value="UXP31524.1"/>
    <property type="molecule type" value="Genomic_DNA"/>
</dbReference>
<evidence type="ECO:0000256" key="4">
    <source>
        <dbReference type="ARBA" id="ARBA00022777"/>
    </source>
</evidence>
<keyword evidence="3" id="KW-0808">Transferase</keyword>
<dbReference type="SUPFAM" id="SSF55781">
    <property type="entry name" value="GAF domain-like"/>
    <property type="match status" value="1"/>
</dbReference>
<feature type="transmembrane region" description="Helical" evidence="6">
    <location>
        <begin position="147"/>
        <end position="171"/>
    </location>
</feature>
<feature type="transmembrane region" description="Helical" evidence="6">
    <location>
        <begin position="117"/>
        <end position="135"/>
    </location>
</feature>